<gene>
    <name evidence="1" type="ORF">RD2015_3143</name>
</gene>
<proteinExistence type="predicted"/>
<reference evidence="1 2" key="1">
    <citation type="submission" date="2015-12" db="EMBL/GenBank/DDBJ databases">
        <title>Complete genome of Roseateles depolymerans KCTC 42856.</title>
        <authorList>
            <person name="Kim K.M."/>
        </authorList>
    </citation>
    <scope>NUCLEOTIDE SEQUENCE [LARGE SCALE GENOMIC DNA]</scope>
    <source>
        <strain evidence="1 2">KCTC 42856</strain>
    </source>
</reference>
<dbReference type="OrthoDB" id="9204680at2"/>
<name>A0A0U3N0B0_9BURK</name>
<dbReference type="Proteomes" id="UP000060699">
    <property type="component" value="Chromosome"/>
</dbReference>
<dbReference type="AlphaFoldDB" id="A0A0U3N0B0"/>
<dbReference type="KEGG" id="rdp:RD2015_3143"/>
<accession>A0A0U3N0B0</accession>
<protein>
    <submittedName>
        <fullName evidence="1">Uncharacterized protein</fullName>
    </submittedName>
</protein>
<evidence type="ECO:0000313" key="2">
    <source>
        <dbReference type="Proteomes" id="UP000060699"/>
    </source>
</evidence>
<dbReference type="RefSeq" id="WP_147306988.1">
    <property type="nucleotide sequence ID" value="NZ_CP013729.1"/>
</dbReference>
<keyword evidence="2" id="KW-1185">Reference proteome</keyword>
<sequence>MLWRNIYDGKPMSFSFFYFGCDTLTSILVCNGGRGAWRRWSLMDHEGPFFRLEYLGYPKKRCVYLPPDLLEMLYERFAAANPSGAFLHSDFSEGEDIALERYGEEKVDELYNQRKILFSVNMDLYGEGYPNMRQYLPELFEPAVIERLARDPWLDFDLFAKAQALGVEKGGISPNLWVDRAARWSPEWREYCDRLPKIGKSIR</sequence>
<organism evidence="1 2">
    <name type="scientific">Roseateles depolymerans</name>
    <dbReference type="NCBI Taxonomy" id="76731"/>
    <lineage>
        <taxon>Bacteria</taxon>
        <taxon>Pseudomonadati</taxon>
        <taxon>Pseudomonadota</taxon>
        <taxon>Betaproteobacteria</taxon>
        <taxon>Burkholderiales</taxon>
        <taxon>Sphaerotilaceae</taxon>
        <taxon>Roseateles</taxon>
    </lineage>
</organism>
<dbReference type="EMBL" id="CP013729">
    <property type="protein sequence ID" value="ALV07604.1"/>
    <property type="molecule type" value="Genomic_DNA"/>
</dbReference>
<evidence type="ECO:0000313" key="1">
    <source>
        <dbReference type="EMBL" id="ALV07604.1"/>
    </source>
</evidence>